<dbReference type="InterPro" id="IPR001969">
    <property type="entry name" value="Aspartic_peptidase_AS"/>
</dbReference>
<feature type="domain" description="Peptidase A1" evidence="4">
    <location>
        <begin position="1"/>
        <end position="311"/>
    </location>
</feature>
<dbReference type="Proteomes" id="UP001642360">
    <property type="component" value="Unassembled WGS sequence"/>
</dbReference>
<dbReference type="PANTHER" id="PTHR47967:SF128">
    <property type="entry name" value="ASPARTIC PROTEINASE CDR1-LIKE"/>
    <property type="match status" value="1"/>
</dbReference>
<dbReference type="Gene3D" id="2.40.70.10">
    <property type="entry name" value="Acid Proteases"/>
    <property type="match status" value="2"/>
</dbReference>
<evidence type="ECO:0000256" key="2">
    <source>
        <dbReference type="ARBA" id="ARBA00022670"/>
    </source>
</evidence>
<comment type="caution">
    <text evidence="5">The sequence shown here is derived from an EMBL/GenBank/DDBJ whole genome shotgun (WGS) entry which is preliminary data.</text>
</comment>
<keyword evidence="3" id="KW-0378">Hydrolase</keyword>
<dbReference type="PANTHER" id="PTHR47967">
    <property type="entry name" value="OS07G0603500 PROTEIN-RELATED"/>
    <property type="match status" value="1"/>
</dbReference>
<dbReference type="PROSITE" id="PS00141">
    <property type="entry name" value="ASP_PROTEASE"/>
    <property type="match status" value="1"/>
</dbReference>
<dbReference type="InterPro" id="IPR032861">
    <property type="entry name" value="TAXi_N"/>
</dbReference>
<keyword evidence="2" id="KW-0645">Protease</keyword>
<dbReference type="Pfam" id="PF14543">
    <property type="entry name" value="TAXi_N"/>
    <property type="match status" value="1"/>
</dbReference>
<reference evidence="5 6" key="1">
    <citation type="submission" date="2024-02" db="EMBL/GenBank/DDBJ databases">
        <authorList>
            <person name="Vignale AGUSTIN F."/>
            <person name="Sosa J E."/>
            <person name="Modenutti C."/>
        </authorList>
    </citation>
    <scope>NUCLEOTIDE SEQUENCE [LARGE SCALE GENOMIC DNA]</scope>
</reference>
<evidence type="ECO:0000256" key="3">
    <source>
        <dbReference type="ARBA" id="ARBA00022801"/>
    </source>
</evidence>
<evidence type="ECO:0000313" key="6">
    <source>
        <dbReference type="Proteomes" id="UP001642360"/>
    </source>
</evidence>
<evidence type="ECO:0000313" key="5">
    <source>
        <dbReference type="EMBL" id="CAK9149495.1"/>
    </source>
</evidence>
<organism evidence="5 6">
    <name type="scientific">Ilex paraguariensis</name>
    <name type="common">yerba mate</name>
    <dbReference type="NCBI Taxonomy" id="185542"/>
    <lineage>
        <taxon>Eukaryota</taxon>
        <taxon>Viridiplantae</taxon>
        <taxon>Streptophyta</taxon>
        <taxon>Embryophyta</taxon>
        <taxon>Tracheophyta</taxon>
        <taxon>Spermatophyta</taxon>
        <taxon>Magnoliopsida</taxon>
        <taxon>eudicotyledons</taxon>
        <taxon>Gunneridae</taxon>
        <taxon>Pentapetalae</taxon>
        <taxon>asterids</taxon>
        <taxon>campanulids</taxon>
        <taxon>Aquifoliales</taxon>
        <taxon>Aquifoliaceae</taxon>
        <taxon>Ilex</taxon>
    </lineage>
</organism>
<dbReference type="EMBL" id="CAUOFW020001881">
    <property type="protein sequence ID" value="CAK9149495.1"/>
    <property type="molecule type" value="Genomic_DNA"/>
</dbReference>
<dbReference type="GO" id="GO:0008233">
    <property type="term" value="F:peptidase activity"/>
    <property type="evidence" value="ECO:0007669"/>
    <property type="project" value="UniProtKB-KW"/>
</dbReference>
<evidence type="ECO:0000256" key="1">
    <source>
        <dbReference type="ARBA" id="ARBA00007447"/>
    </source>
</evidence>
<gene>
    <name evidence="5" type="ORF">ILEXP_LOCUS17540</name>
</gene>
<keyword evidence="6" id="KW-1185">Reference proteome</keyword>
<dbReference type="InterPro" id="IPR051708">
    <property type="entry name" value="Plant_Aspart_Prot_A1"/>
</dbReference>
<proteinExistence type="inferred from homology"/>
<dbReference type="InterPro" id="IPR032799">
    <property type="entry name" value="TAXi_C"/>
</dbReference>
<dbReference type="PROSITE" id="PS51767">
    <property type="entry name" value="PEPTIDASE_A1"/>
    <property type="match status" value="1"/>
</dbReference>
<dbReference type="InterPro" id="IPR021109">
    <property type="entry name" value="Peptidase_aspartic_dom_sf"/>
</dbReference>
<dbReference type="GO" id="GO:0006508">
    <property type="term" value="P:proteolysis"/>
    <property type="evidence" value="ECO:0007669"/>
    <property type="project" value="UniProtKB-KW"/>
</dbReference>
<sequence>MVCAPCDSCYPQDQPFFDPTKSSTYVELPCDSSPCQALPRYTNGNTSGECKYHYSYADNSYTAGVLFSNTFTFGSTEGQVFAFPNSLFGCGHDNSGTFNILGYGLVGLGGGSLSLISQLGAEIEYEFSYCLLPWIVNTSSVLRFGPDAIISGREVVSTPLVSTGGSDSDTFYYLTLDAVSVGSMKIPSNQIEGNIIIDSGSTLTMLNSDFYDEIEVAVTESISLDPVQDPPDNYRLCYNSDSFSTILIPRNFSMGITHHLALPMWCEGRKVNRLNSKKKKKKKKACPFFSFQILKTLKFKTQLSISISFPL</sequence>
<evidence type="ECO:0000259" key="4">
    <source>
        <dbReference type="PROSITE" id="PS51767"/>
    </source>
</evidence>
<name>A0ABC8RWZ7_9AQUA</name>
<accession>A0ABC8RWZ7</accession>
<dbReference type="InterPro" id="IPR033121">
    <property type="entry name" value="PEPTIDASE_A1"/>
</dbReference>
<dbReference type="AlphaFoldDB" id="A0ABC8RWZ7"/>
<protein>
    <recommendedName>
        <fullName evidence="4">Peptidase A1 domain-containing protein</fullName>
    </recommendedName>
</protein>
<comment type="similarity">
    <text evidence="1">Belongs to the peptidase A1 family.</text>
</comment>
<dbReference type="Pfam" id="PF14541">
    <property type="entry name" value="TAXi_C"/>
    <property type="match status" value="1"/>
</dbReference>
<dbReference type="SUPFAM" id="SSF50630">
    <property type="entry name" value="Acid proteases"/>
    <property type="match status" value="1"/>
</dbReference>